<name>A0A9D3SW24_MEGAT</name>
<evidence type="ECO:0000256" key="1">
    <source>
        <dbReference type="SAM" id="MobiDB-lite"/>
    </source>
</evidence>
<evidence type="ECO:0000313" key="3">
    <source>
        <dbReference type="EMBL" id="KAG7457490.1"/>
    </source>
</evidence>
<keyword evidence="4" id="KW-1185">Reference proteome</keyword>
<dbReference type="GO" id="GO:0005634">
    <property type="term" value="C:nucleus"/>
    <property type="evidence" value="ECO:0007669"/>
    <property type="project" value="InterPro"/>
</dbReference>
<evidence type="ECO:0000313" key="4">
    <source>
        <dbReference type="Proteomes" id="UP001046870"/>
    </source>
</evidence>
<dbReference type="EMBL" id="JAFDVH010000021">
    <property type="protein sequence ID" value="KAG7457490.1"/>
    <property type="molecule type" value="Genomic_DNA"/>
</dbReference>
<proteinExistence type="predicted"/>
<feature type="region of interest" description="Disordered" evidence="1">
    <location>
        <begin position="1"/>
        <end position="30"/>
    </location>
</feature>
<dbReference type="GO" id="GO:0006355">
    <property type="term" value="P:regulation of DNA-templated transcription"/>
    <property type="evidence" value="ECO:0007669"/>
    <property type="project" value="InterPro"/>
</dbReference>
<dbReference type="Proteomes" id="UP001046870">
    <property type="component" value="Chromosome 21"/>
</dbReference>
<feature type="domain" description="PCAF N-terminal" evidence="2">
    <location>
        <begin position="141"/>
        <end position="173"/>
    </location>
</feature>
<organism evidence="3 4">
    <name type="scientific">Megalops atlanticus</name>
    <name type="common">Tarpon</name>
    <name type="synonym">Clupea gigantea</name>
    <dbReference type="NCBI Taxonomy" id="7932"/>
    <lineage>
        <taxon>Eukaryota</taxon>
        <taxon>Metazoa</taxon>
        <taxon>Chordata</taxon>
        <taxon>Craniata</taxon>
        <taxon>Vertebrata</taxon>
        <taxon>Euteleostomi</taxon>
        <taxon>Actinopterygii</taxon>
        <taxon>Neopterygii</taxon>
        <taxon>Teleostei</taxon>
        <taxon>Elopiformes</taxon>
        <taxon>Megalopidae</taxon>
        <taxon>Megalops</taxon>
    </lineage>
</organism>
<feature type="compositionally biased region" description="Basic residues" evidence="1">
    <location>
        <begin position="20"/>
        <end position="30"/>
    </location>
</feature>
<accession>A0A9D3SW24</accession>
<dbReference type="Pfam" id="PF06466">
    <property type="entry name" value="PCAF_N"/>
    <property type="match status" value="1"/>
</dbReference>
<evidence type="ECO:0000259" key="2">
    <source>
        <dbReference type="Pfam" id="PF06466"/>
    </source>
</evidence>
<dbReference type="AlphaFoldDB" id="A0A9D3SW24"/>
<reference evidence="3" key="1">
    <citation type="submission" date="2021-01" db="EMBL/GenBank/DDBJ databases">
        <authorList>
            <person name="Zahm M."/>
            <person name="Roques C."/>
            <person name="Cabau C."/>
            <person name="Klopp C."/>
            <person name="Donnadieu C."/>
            <person name="Jouanno E."/>
            <person name="Lampietro C."/>
            <person name="Louis A."/>
            <person name="Herpin A."/>
            <person name="Echchiki A."/>
            <person name="Berthelot C."/>
            <person name="Parey E."/>
            <person name="Roest-Crollius H."/>
            <person name="Braasch I."/>
            <person name="Postlethwait J."/>
            <person name="Bobe J."/>
            <person name="Montfort J."/>
            <person name="Bouchez O."/>
            <person name="Begum T."/>
            <person name="Mejri S."/>
            <person name="Adams A."/>
            <person name="Chen W.-J."/>
            <person name="Guiguen Y."/>
        </authorList>
    </citation>
    <scope>NUCLEOTIDE SEQUENCE</scope>
    <source>
        <strain evidence="3">YG-15Mar2019-1</strain>
        <tissue evidence="3">Brain</tissue>
    </source>
</reference>
<gene>
    <name evidence="3" type="ORF">MATL_G00227730</name>
</gene>
<sequence>MRVRDRGRLSPAGGRNVAGGRKRRRIGKRGLRPCCRGDANWLWGRESGVSTPNFKPNPRAAPAVVTVTTLSVMTTLSLTVSHLTPDCTPHLIHSGGTRAISMSESAGVQQGSPAVGAAGSAPAAPGAGGTECSGAAAGSARIAVKKAQLRSSPRPKKLEKLGVYSSCKGDSCWWAEFVFVHRRTFLLGARDGKKHWVVVRARCPARSARLRARISTAMFC</sequence>
<comment type="caution">
    <text evidence="3">The sequence shown here is derived from an EMBL/GenBank/DDBJ whole genome shotgun (WGS) entry which is preliminary data.</text>
</comment>
<protein>
    <recommendedName>
        <fullName evidence="2">PCAF N-terminal domain-containing protein</fullName>
    </recommendedName>
</protein>
<dbReference type="GO" id="GO:0004402">
    <property type="term" value="F:histone acetyltransferase activity"/>
    <property type="evidence" value="ECO:0007669"/>
    <property type="project" value="InterPro"/>
</dbReference>
<dbReference type="InterPro" id="IPR009464">
    <property type="entry name" value="PCAF_N"/>
</dbReference>
<feature type="compositionally biased region" description="Low complexity" evidence="1">
    <location>
        <begin position="108"/>
        <end position="125"/>
    </location>
</feature>
<feature type="region of interest" description="Disordered" evidence="1">
    <location>
        <begin position="108"/>
        <end position="130"/>
    </location>
</feature>
<dbReference type="OrthoDB" id="1937912at2759"/>